<dbReference type="AlphaFoldDB" id="A0AAN8Y7W3"/>
<feature type="region of interest" description="Disordered" evidence="1">
    <location>
        <begin position="64"/>
        <end position="83"/>
    </location>
</feature>
<protein>
    <submittedName>
        <fullName evidence="2">Uncharacterized protein</fullName>
    </submittedName>
</protein>
<sequence>MSLEQSCLIRVNSTGNLESTSKDLSNVQKSSDSILRIERFEMEKLGGIATELLGGRLQFRPFSEERNEVSTTGECSPGKVTGAPVNNEKIMLLRSTPCDDEELPKVTEPPTHQGTNVCLIFDLQDQVTIDDRNK</sequence>
<proteinExistence type="predicted"/>
<evidence type="ECO:0000313" key="3">
    <source>
        <dbReference type="Proteomes" id="UP001371456"/>
    </source>
</evidence>
<keyword evidence="3" id="KW-1185">Reference proteome</keyword>
<dbReference type="Proteomes" id="UP001371456">
    <property type="component" value="Unassembled WGS sequence"/>
</dbReference>
<gene>
    <name evidence="2" type="ORF">RDI58_022227</name>
</gene>
<name>A0AAN8Y7W3_SOLBU</name>
<evidence type="ECO:0000313" key="2">
    <source>
        <dbReference type="EMBL" id="KAK6780043.1"/>
    </source>
</evidence>
<reference evidence="2 3" key="1">
    <citation type="submission" date="2024-02" db="EMBL/GenBank/DDBJ databases">
        <title>de novo genome assembly of Solanum bulbocastanum strain 11H21.</title>
        <authorList>
            <person name="Hosaka A.J."/>
        </authorList>
    </citation>
    <scope>NUCLEOTIDE SEQUENCE [LARGE SCALE GENOMIC DNA]</scope>
    <source>
        <tissue evidence="2">Young leaves</tissue>
    </source>
</reference>
<dbReference type="EMBL" id="JBANQN010000009">
    <property type="protein sequence ID" value="KAK6780043.1"/>
    <property type="molecule type" value="Genomic_DNA"/>
</dbReference>
<comment type="caution">
    <text evidence="2">The sequence shown here is derived from an EMBL/GenBank/DDBJ whole genome shotgun (WGS) entry which is preliminary data.</text>
</comment>
<organism evidence="2 3">
    <name type="scientific">Solanum bulbocastanum</name>
    <name type="common">Wild potato</name>
    <dbReference type="NCBI Taxonomy" id="147425"/>
    <lineage>
        <taxon>Eukaryota</taxon>
        <taxon>Viridiplantae</taxon>
        <taxon>Streptophyta</taxon>
        <taxon>Embryophyta</taxon>
        <taxon>Tracheophyta</taxon>
        <taxon>Spermatophyta</taxon>
        <taxon>Magnoliopsida</taxon>
        <taxon>eudicotyledons</taxon>
        <taxon>Gunneridae</taxon>
        <taxon>Pentapetalae</taxon>
        <taxon>asterids</taxon>
        <taxon>lamiids</taxon>
        <taxon>Solanales</taxon>
        <taxon>Solanaceae</taxon>
        <taxon>Solanoideae</taxon>
        <taxon>Solaneae</taxon>
        <taxon>Solanum</taxon>
    </lineage>
</organism>
<evidence type="ECO:0000256" key="1">
    <source>
        <dbReference type="SAM" id="MobiDB-lite"/>
    </source>
</evidence>
<accession>A0AAN8Y7W3</accession>